<dbReference type="Pfam" id="PF13193">
    <property type="entry name" value="AMP-binding_C"/>
    <property type="match status" value="1"/>
</dbReference>
<dbReference type="Proteomes" id="UP000006919">
    <property type="component" value="Chromosome"/>
</dbReference>
<dbReference type="EMBL" id="CP002403">
    <property type="protein sequence ID" value="ADU21396.1"/>
    <property type="molecule type" value="Genomic_DNA"/>
</dbReference>
<gene>
    <name evidence="4" type="ordered locus">Rumal_0869</name>
</gene>
<dbReference type="HOGENOM" id="CLU_000022_59_7_9"/>
<dbReference type="Gene3D" id="3.30.300.30">
    <property type="match status" value="1"/>
</dbReference>
<evidence type="ECO:0000313" key="5">
    <source>
        <dbReference type="Proteomes" id="UP000006919"/>
    </source>
</evidence>
<dbReference type="KEGG" id="ral:Rumal_0869"/>
<dbReference type="STRING" id="697329.Rumal_0869"/>
<dbReference type="PANTHER" id="PTHR43767">
    <property type="entry name" value="LONG-CHAIN-FATTY-ACID--COA LIGASE"/>
    <property type="match status" value="1"/>
</dbReference>
<feature type="domain" description="AMP-dependent synthetase/ligase" evidence="2">
    <location>
        <begin position="20"/>
        <end position="382"/>
    </location>
</feature>
<dbReference type="InterPro" id="IPR000873">
    <property type="entry name" value="AMP-dep_synth/lig_dom"/>
</dbReference>
<dbReference type="SUPFAM" id="SSF56801">
    <property type="entry name" value="Acetyl-CoA synthetase-like"/>
    <property type="match status" value="1"/>
</dbReference>
<dbReference type="GO" id="GO:0016877">
    <property type="term" value="F:ligase activity, forming carbon-sulfur bonds"/>
    <property type="evidence" value="ECO:0007669"/>
    <property type="project" value="UniProtKB-ARBA"/>
</dbReference>
<dbReference type="InterPro" id="IPR045851">
    <property type="entry name" value="AMP-bd_C_sf"/>
</dbReference>
<evidence type="ECO:0000256" key="1">
    <source>
        <dbReference type="ARBA" id="ARBA00022598"/>
    </source>
</evidence>
<dbReference type="eggNOG" id="COG1021">
    <property type="taxonomic scope" value="Bacteria"/>
</dbReference>
<reference evidence="4 5" key="1">
    <citation type="journal article" date="2011" name="J. Bacteriol.">
        <title>Complete genome of the cellulolytic ruminal bacterium Ruminococcus albus 7.</title>
        <authorList>
            <person name="Suen G."/>
            <person name="Stevenson D.M."/>
            <person name="Bruce D.C."/>
            <person name="Chertkov O."/>
            <person name="Copeland A."/>
            <person name="Cheng J.F."/>
            <person name="Detter C."/>
            <person name="Detter J.C."/>
            <person name="Goodwin L.A."/>
            <person name="Han C.S."/>
            <person name="Hauser L.J."/>
            <person name="Ivanova N.N."/>
            <person name="Kyrpides N.C."/>
            <person name="Land M.L."/>
            <person name="Lapidus A."/>
            <person name="Lucas S."/>
            <person name="Ovchinnikova G."/>
            <person name="Pitluck S."/>
            <person name="Tapia R."/>
            <person name="Woyke T."/>
            <person name="Boyum J."/>
            <person name="Mead D."/>
            <person name="Weimer P.J."/>
        </authorList>
    </citation>
    <scope>NUCLEOTIDE SEQUENCE [LARGE SCALE GENOMIC DNA]</scope>
    <source>
        <strain evidence="5">ATCC 27210 / DSM 20455 / JCM 14654 / NCDO 2250 / 7</strain>
    </source>
</reference>
<dbReference type="RefSeq" id="WP_013497574.1">
    <property type="nucleotide sequence ID" value="NC_014833.1"/>
</dbReference>
<evidence type="ECO:0000313" key="4">
    <source>
        <dbReference type="EMBL" id="ADU21396.1"/>
    </source>
</evidence>
<evidence type="ECO:0000259" key="3">
    <source>
        <dbReference type="Pfam" id="PF13193"/>
    </source>
</evidence>
<evidence type="ECO:0000259" key="2">
    <source>
        <dbReference type="Pfam" id="PF00501"/>
    </source>
</evidence>
<accession>E6UIU4</accession>
<dbReference type="PANTHER" id="PTHR43767:SF10">
    <property type="entry name" value="SURFACTIN SYNTHASE SUBUNIT 1"/>
    <property type="match status" value="1"/>
</dbReference>
<keyword evidence="1 4" id="KW-0436">Ligase</keyword>
<sequence length="525" mass="59191">MVKDYEAAGYWEKKTLWDRLEEWKNSYADRCALVDEDIRISYQQLYDHALQYAAAFAADGIHEGDTVAVQLPNCAAFVEMVFGLFRIGAVPIFVLPAHREKEITGIFNAASPKAYITARTFLGFDYTAMAERILKERSDQQIRYYVADELQNTAKLADVTTLSSDGPCYRDTAFLLLSGGTTNTPKLIPRTHCDYAYNFRMAAEKSWLDSDSVYLVTLPIEHNFPWGMPGVLGTLSVGGKVVIAKTSSFDEVFPLIEEEKVTITAAVPAVLQTWLEALEWEDSYDLGSLRLIQVGGAKLLDSIARKVRPAFNCTLQQVFGIAEGLITFTSPDDTEDIITTCQGKPLSEGDEIRIVDEQEQDVEDGEFGQLLMKGPYTIRGYYGCPEFQSDIFTEDGFFRTGDKACITKEGNLLVDGRITDQINRGGEKVMPTEIEELLLEHEAVQEAIVVPVPDEQFGQKSFAFLKCSREVSFAEVYEFLKSRRLARYKYPDYIRFLDRIPLTNMGKTNRAELKKMAVEDINERT</sequence>
<protein>
    <submittedName>
        <fullName evidence="4">AMP-dependent synthetase and ligase</fullName>
    </submittedName>
</protein>
<dbReference type="FunFam" id="2.30.38.10:FF:000003">
    <property type="entry name" value="Vibriobactin-specific 2,3-dihydroxybenzoate-AMP ligase"/>
    <property type="match status" value="1"/>
</dbReference>
<dbReference type="AlphaFoldDB" id="E6UIU4"/>
<feature type="domain" description="AMP-binding enzyme C-terminal" evidence="3">
    <location>
        <begin position="433"/>
        <end position="507"/>
    </location>
</feature>
<dbReference type="Gene3D" id="2.30.38.10">
    <property type="entry name" value="Luciferase, Domain 3"/>
    <property type="match status" value="1"/>
</dbReference>
<organism evidence="4 5">
    <name type="scientific">Ruminococcus albus (strain ATCC 27210 / DSM 20455 / JCM 14654 / NCDO 2250 / 7)</name>
    <dbReference type="NCBI Taxonomy" id="697329"/>
    <lineage>
        <taxon>Bacteria</taxon>
        <taxon>Bacillati</taxon>
        <taxon>Bacillota</taxon>
        <taxon>Clostridia</taxon>
        <taxon>Eubacteriales</taxon>
        <taxon>Oscillospiraceae</taxon>
        <taxon>Ruminococcus</taxon>
    </lineage>
</organism>
<dbReference type="Gene3D" id="3.40.50.980">
    <property type="match status" value="2"/>
</dbReference>
<dbReference type="OrthoDB" id="9778383at2"/>
<dbReference type="InterPro" id="IPR025110">
    <property type="entry name" value="AMP-bd_C"/>
</dbReference>
<dbReference type="InterPro" id="IPR050237">
    <property type="entry name" value="ATP-dep_AMP-bd_enzyme"/>
</dbReference>
<name>E6UIU4_RUMA7</name>
<dbReference type="Pfam" id="PF00501">
    <property type="entry name" value="AMP-binding"/>
    <property type="match status" value="1"/>
</dbReference>
<proteinExistence type="predicted"/>